<evidence type="ECO:0000313" key="2">
    <source>
        <dbReference type="Proteomes" id="UP000251075"/>
    </source>
</evidence>
<dbReference type="Proteomes" id="UP000251075">
    <property type="component" value="Unassembled WGS sequence"/>
</dbReference>
<proteinExistence type="predicted"/>
<keyword evidence="2" id="KW-1185">Reference proteome</keyword>
<comment type="caution">
    <text evidence="1">The sequence shown here is derived from an EMBL/GenBank/DDBJ whole genome shotgun (WGS) entry which is preliminary data.</text>
</comment>
<evidence type="ECO:0008006" key="3">
    <source>
        <dbReference type="Google" id="ProtNLM"/>
    </source>
</evidence>
<dbReference type="AlphaFoldDB" id="A0A364NZM4"/>
<reference evidence="1 2" key="1">
    <citation type="submission" date="2017-11" db="EMBL/GenBank/DDBJ databases">
        <title>Draft genome sequence of magnetotactic bacterium Magnetospirillum kuznetsovii LBB-42.</title>
        <authorList>
            <person name="Grouzdev D.S."/>
            <person name="Rysina M.S."/>
            <person name="Baslerov R.V."/>
            <person name="Koziaeva V."/>
        </authorList>
    </citation>
    <scope>NUCLEOTIDE SEQUENCE [LARGE SCALE GENOMIC DNA]</scope>
    <source>
        <strain evidence="1 2">LBB-42</strain>
    </source>
</reference>
<accession>A0A364NZM4</accession>
<dbReference type="OrthoDB" id="7321179at2"/>
<gene>
    <name evidence="1" type="ORF">CU669_07565</name>
</gene>
<evidence type="ECO:0000313" key="1">
    <source>
        <dbReference type="EMBL" id="RAU22539.1"/>
    </source>
</evidence>
<sequence length="387" mass="42011">MMPSTTNLNERARFEGLVDALVKSGDSGSFGKLHLVTIDHGNDEAVWQSRLPKILILAERILRSRLSNEDACLQLDPGQYMLLFPKLNEAEGMVKANAIAREIRERLFGKDDAALDVTVQLLPLSRLRSREAATSTETMEAVLSCHATESGIRLNAVFQPIWDAKEQMVIGNRLRIHRHFNKHDIFGTAALFGGANDPLAADANRILQGAALRAGHLQAPLFLPQLINDYSMTDEARITEEIGHITAGGNGKLVVELCGPVGSIGHPRLRNVISAIKAAKAQVAVQTMPDIETAKFLRDCGASFLCLNEAQMMLAGLTPSAILALFTVTTHEVQGLGYHLCLWNSTISQEVKRAASLGFRLFTGSVIGPNGTRPSPSSPKATSQIYS</sequence>
<dbReference type="RefSeq" id="WP_112143298.1">
    <property type="nucleotide sequence ID" value="NZ_PGTO01000004.1"/>
</dbReference>
<protein>
    <recommendedName>
        <fullName evidence="3">EAL domain-containing protein</fullName>
    </recommendedName>
</protein>
<organism evidence="1 2">
    <name type="scientific">Paramagnetospirillum kuznetsovii</name>
    <dbReference type="NCBI Taxonomy" id="2053833"/>
    <lineage>
        <taxon>Bacteria</taxon>
        <taxon>Pseudomonadati</taxon>
        <taxon>Pseudomonadota</taxon>
        <taxon>Alphaproteobacteria</taxon>
        <taxon>Rhodospirillales</taxon>
        <taxon>Magnetospirillaceae</taxon>
        <taxon>Paramagnetospirillum</taxon>
    </lineage>
</organism>
<dbReference type="EMBL" id="PGTO01000004">
    <property type="protein sequence ID" value="RAU22539.1"/>
    <property type="molecule type" value="Genomic_DNA"/>
</dbReference>
<name>A0A364NZM4_9PROT</name>